<name>A0ABT0D502_9HYPH</name>
<keyword evidence="1" id="KW-0614">Plasmid</keyword>
<proteinExistence type="predicted"/>
<gene>
    <name evidence="1" type="ORF">MKJ03_18810</name>
</gene>
<comment type="caution">
    <text evidence="1">The sequence shown here is derived from an EMBL/GenBank/DDBJ whole genome shotgun (WGS) entry which is preliminary data.</text>
</comment>
<keyword evidence="2" id="KW-1185">Reference proteome</keyword>
<dbReference type="EMBL" id="JALAYX010000005">
    <property type="protein sequence ID" value="MCJ8240389.1"/>
    <property type="molecule type" value="Genomic_DNA"/>
</dbReference>
<evidence type="ECO:0000313" key="2">
    <source>
        <dbReference type="Proteomes" id="UP001522662"/>
    </source>
</evidence>
<organism evidence="1 2">
    <name type="scientific">Peteryoungia algae</name>
    <dbReference type="NCBI Taxonomy" id="2919917"/>
    <lineage>
        <taxon>Bacteria</taxon>
        <taxon>Pseudomonadati</taxon>
        <taxon>Pseudomonadota</taxon>
        <taxon>Alphaproteobacteria</taxon>
        <taxon>Hyphomicrobiales</taxon>
        <taxon>Rhizobiaceae</taxon>
        <taxon>Peteryoungia</taxon>
    </lineage>
</organism>
<reference evidence="1 2" key="1">
    <citation type="submission" date="2022-03" db="EMBL/GenBank/DDBJ databases">
        <title>Rhizobium SSM4.3 sp. nov., isolated from Sediment (Gouqi Island).</title>
        <authorList>
            <person name="Chen G."/>
        </authorList>
    </citation>
    <scope>NUCLEOTIDE SEQUENCE [LARGE SCALE GENOMIC DNA]</scope>
    <source>
        <strain evidence="1 2">SSM4.3</strain>
        <plasmid evidence="1">unnamed</plasmid>
    </source>
</reference>
<sequence>MTGHATTTGHAIFRLGLALACLTAGVVSMTMLNAQAWAQEAGTTVEGRSDWQRTKCEVYARALDDILDHVGHDGVSDRFLARNREFIASGCLADVDACPETDTDIEVANGLTIATMNAGAASSFSPFRCRG</sequence>
<dbReference type="Proteomes" id="UP001522662">
    <property type="component" value="Unassembled WGS sequence"/>
</dbReference>
<accession>A0ABT0D502</accession>
<evidence type="ECO:0000313" key="1">
    <source>
        <dbReference type="EMBL" id="MCJ8240389.1"/>
    </source>
</evidence>
<geneLocation type="plasmid" evidence="1">
    <name>unnamed</name>
</geneLocation>
<dbReference type="RefSeq" id="WP_245137745.1">
    <property type="nucleotide sequence ID" value="NZ_CP128477.1"/>
</dbReference>
<protein>
    <submittedName>
        <fullName evidence="1">Uncharacterized protein</fullName>
    </submittedName>
</protein>